<organism evidence="6 7">
    <name type="scientific">Nocardiopsis suaedae</name>
    <dbReference type="NCBI Taxonomy" id="3018444"/>
    <lineage>
        <taxon>Bacteria</taxon>
        <taxon>Bacillati</taxon>
        <taxon>Actinomycetota</taxon>
        <taxon>Actinomycetes</taxon>
        <taxon>Streptosporangiales</taxon>
        <taxon>Nocardiopsidaceae</taxon>
        <taxon>Nocardiopsis</taxon>
    </lineage>
</organism>
<name>A0ABT4TV00_9ACTN</name>
<dbReference type="Gene3D" id="1.10.10.60">
    <property type="entry name" value="Homeodomain-like"/>
    <property type="match status" value="1"/>
</dbReference>
<accession>A0ABT4TV00</accession>
<comment type="caution">
    <text evidence="6">The sequence shown here is derived from an EMBL/GenBank/DDBJ whole genome shotgun (WGS) entry which is preliminary data.</text>
</comment>
<dbReference type="InterPro" id="IPR001647">
    <property type="entry name" value="HTH_TetR"/>
</dbReference>
<dbReference type="SUPFAM" id="SSF48498">
    <property type="entry name" value="Tetracyclin repressor-like, C-terminal domain"/>
    <property type="match status" value="1"/>
</dbReference>
<dbReference type="PANTHER" id="PTHR30055:SF234">
    <property type="entry name" value="HTH-TYPE TRANSCRIPTIONAL REGULATOR BETI"/>
    <property type="match status" value="1"/>
</dbReference>
<dbReference type="EMBL" id="JAQFWP010000089">
    <property type="protein sequence ID" value="MDA2808540.1"/>
    <property type="molecule type" value="Genomic_DNA"/>
</dbReference>
<evidence type="ECO:0000313" key="7">
    <source>
        <dbReference type="Proteomes" id="UP001165685"/>
    </source>
</evidence>
<dbReference type="PRINTS" id="PR00455">
    <property type="entry name" value="HTHTETR"/>
</dbReference>
<dbReference type="Gene3D" id="1.10.357.10">
    <property type="entry name" value="Tetracycline Repressor, domain 2"/>
    <property type="match status" value="1"/>
</dbReference>
<dbReference type="PROSITE" id="PS50977">
    <property type="entry name" value="HTH_TETR_2"/>
    <property type="match status" value="1"/>
</dbReference>
<proteinExistence type="predicted"/>
<evidence type="ECO:0000256" key="1">
    <source>
        <dbReference type="ARBA" id="ARBA00023015"/>
    </source>
</evidence>
<feature type="domain" description="HTH tetR-type" evidence="5">
    <location>
        <begin position="11"/>
        <end position="71"/>
    </location>
</feature>
<reference evidence="6" key="1">
    <citation type="submission" date="2023-01" db="EMBL/GenBank/DDBJ databases">
        <title>Draft genome sequence of Nocardiopsis sp. LSu2-4 isolated from halophytes.</title>
        <authorList>
            <person name="Duangmal K."/>
            <person name="Chantavorakit T."/>
        </authorList>
    </citation>
    <scope>NUCLEOTIDE SEQUENCE</scope>
    <source>
        <strain evidence="6">LSu2-4</strain>
    </source>
</reference>
<evidence type="ECO:0000256" key="4">
    <source>
        <dbReference type="PROSITE-ProRule" id="PRU00335"/>
    </source>
</evidence>
<feature type="DNA-binding region" description="H-T-H motif" evidence="4">
    <location>
        <begin position="34"/>
        <end position="53"/>
    </location>
</feature>
<dbReference type="Pfam" id="PF00440">
    <property type="entry name" value="TetR_N"/>
    <property type="match status" value="1"/>
</dbReference>
<keyword evidence="2 4" id="KW-0238">DNA-binding</keyword>
<keyword evidence="7" id="KW-1185">Reference proteome</keyword>
<dbReference type="PANTHER" id="PTHR30055">
    <property type="entry name" value="HTH-TYPE TRANSCRIPTIONAL REGULATOR RUTR"/>
    <property type="match status" value="1"/>
</dbReference>
<dbReference type="InterPro" id="IPR050109">
    <property type="entry name" value="HTH-type_TetR-like_transc_reg"/>
</dbReference>
<evidence type="ECO:0000313" key="6">
    <source>
        <dbReference type="EMBL" id="MDA2808540.1"/>
    </source>
</evidence>
<evidence type="ECO:0000256" key="2">
    <source>
        <dbReference type="ARBA" id="ARBA00023125"/>
    </source>
</evidence>
<dbReference type="RefSeq" id="WP_270681130.1">
    <property type="nucleotide sequence ID" value="NZ_JAQFWP010000089.1"/>
</dbReference>
<evidence type="ECO:0000256" key="3">
    <source>
        <dbReference type="ARBA" id="ARBA00023163"/>
    </source>
</evidence>
<evidence type="ECO:0000259" key="5">
    <source>
        <dbReference type="PROSITE" id="PS50977"/>
    </source>
</evidence>
<sequence length="207" mass="21859">MAEAGGRADGARTRRRILAAAGEVMAEAGLAHATTKRVAAAAGCSEAALYKHFSDKDELFIAALHELFPSFLRTAQDLPGRAGTGTVHGNLRGFATEAVPFFREGAPIFASLFAAPKLLERQREALARVNAGPLAVNASAEEYLHREREAGRIRAECRPEAVAALVVGACFQRGFLEAYLGPATEWPDLAEWAEETVGAALAGAGAE</sequence>
<keyword evidence="3" id="KW-0804">Transcription</keyword>
<dbReference type="InterPro" id="IPR036271">
    <property type="entry name" value="Tet_transcr_reg_TetR-rel_C_sf"/>
</dbReference>
<dbReference type="InterPro" id="IPR009057">
    <property type="entry name" value="Homeodomain-like_sf"/>
</dbReference>
<gene>
    <name evidence="6" type="ORF">O4U47_28790</name>
</gene>
<protein>
    <submittedName>
        <fullName evidence="6">TetR/AcrR family transcriptional regulator</fullName>
    </submittedName>
</protein>
<keyword evidence="1" id="KW-0805">Transcription regulation</keyword>
<dbReference type="Proteomes" id="UP001165685">
    <property type="component" value="Unassembled WGS sequence"/>
</dbReference>
<dbReference type="SUPFAM" id="SSF46689">
    <property type="entry name" value="Homeodomain-like"/>
    <property type="match status" value="1"/>
</dbReference>